<dbReference type="InterPro" id="IPR022764">
    <property type="entry name" value="Peptidase_S54_rhomboid_dom"/>
</dbReference>
<evidence type="ECO:0000256" key="3">
    <source>
        <dbReference type="ARBA" id="ARBA00022692"/>
    </source>
</evidence>
<gene>
    <name evidence="9" type="ORF">BO80DRAFT_425759</name>
</gene>
<dbReference type="EMBL" id="KZ824441">
    <property type="protein sequence ID" value="RAL00261.1"/>
    <property type="molecule type" value="Genomic_DNA"/>
</dbReference>
<keyword evidence="4" id="KW-0378">Hydrolase</keyword>
<organism evidence="9 10">
    <name type="scientific">Aspergillus ibericus CBS 121593</name>
    <dbReference type="NCBI Taxonomy" id="1448316"/>
    <lineage>
        <taxon>Eukaryota</taxon>
        <taxon>Fungi</taxon>
        <taxon>Dikarya</taxon>
        <taxon>Ascomycota</taxon>
        <taxon>Pezizomycotina</taxon>
        <taxon>Eurotiomycetes</taxon>
        <taxon>Eurotiomycetidae</taxon>
        <taxon>Eurotiales</taxon>
        <taxon>Aspergillaceae</taxon>
        <taxon>Aspergillus</taxon>
        <taxon>Aspergillus subgen. Circumdati</taxon>
    </lineage>
</organism>
<feature type="transmembrane region" description="Helical" evidence="7">
    <location>
        <begin position="356"/>
        <end position="375"/>
    </location>
</feature>
<evidence type="ECO:0000256" key="7">
    <source>
        <dbReference type="SAM" id="Phobius"/>
    </source>
</evidence>
<evidence type="ECO:0000256" key="5">
    <source>
        <dbReference type="ARBA" id="ARBA00022989"/>
    </source>
</evidence>
<keyword evidence="6 7" id="KW-0472">Membrane</keyword>
<dbReference type="FunFam" id="1.20.1540.10:FF:000012">
    <property type="entry name" value="Rhomboid family protein"/>
    <property type="match status" value="1"/>
</dbReference>
<sequence length="574" mass="63900">MSNAFGVAWRIPCPGLQASRWLSPVTPSPLRSAPRLSAPPALPWRLDSISRCLLGSWSSPLPFAPRSARPTPAPLSTSVRSFHSSSSLCSSQAPPVEHGVNPRSQPFSAAELKTIFGARSKIPPAMGNRLLAVLQGRRLQGTLDLNLPADIVRSIHPRSIEAALNYLRTKYPVDEDAAIMARLDREMDEEEAMDMDRYQPQSGSYGAELGQSNDPSGRSVLEEYREKNEARLLAEQERKRQEWLQGGQYHDERFRRSLETNSLALQNVDEKTAMEIAPKDRQLADPQQRPALAWVQRNYLAAQDLDLDIKTLTMSRRLLPSLAFVFLTLGLCYAFAQYYEPPANADRMWPNIPRSAATTMAIIGINVGIFALWWFPPAWRLFNRYLINVVANPNPPLRLVGSIFSHQSPMHLFLNMLCLGLLAPRFHDEIGRGEFLSLFIASGVVGSFTTVAIHCLRAQWTVTSLGASGAVSGLVAAYCTLHANDTLHASFLPDGWKDALSVPGWAIVTTLVSLEILSLALRRRLRSPPALDHWGHMGGYLTGLAWALYRKKGEDGQRTPGQTNHWFLWKSLKN</sequence>
<dbReference type="OrthoDB" id="10260614at2759"/>
<dbReference type="GeneID" id="37224459"/>
<dbReference type="VEuPathDB" id="FungiDB:BO80DRAFT_425759"/>
<reference evidence="9 10" key="1">
    <citation type="submission" date="2018-02" db="EMBL/GenBank/DDBJ databases">
        <title>The genomes of Aspergillus section Nigri reveals drivers in fungal speciation.</title>
        <authorList>
            <consortium name="DOE Joint Genome Institute"/>
            <person name="Vesth T.C."/>
            <person name="Nybo J."/>
            <person name="Theobald S."/>
            <person name="Brandl J."/>
            <person name="Frisvad J.C."/>
            <person name="Nielsen K.F."/>
            <person name="Lyhne E.K."/>
            <person name="Kogle M.E."/>
            <person name="Kuo A."/>
            <person name="Riley R."/>
            <person name="Clum A."/>
            <person name="Nolan M."/>
            <person name="Lipzen A."/>
            <person name="Salamov A."/>
            <person name="Henrissat B."/>
            <person name="Wiebenga A."/>
            <person name="De vries R.P."/>
            <person name="Grigoriev I.V."/>
            <person name="Mortensen U.H."/>
            <person name="Andersen M.R."/>
            <person name="Baker S.E."/>
        </authorList>
    </citation>
    <scope>NUCLEOTIDE SEQUENCE [LARGE SCALE GENOMIC DNA]</scope>
    <source>
        <strain evidence="9 10">CBS 121593</strain>
    </source>
</reference>
<evidence type="ECO:0000313" key="9">
    <source>
        <dbReference type="EMBL" id="RAL00261.1"/>
    </source>
</evidence>
<dbReference type="PANTHER" id="PTHR43731">
    <property type="entry name" value="RHOMBOID PROTEASE"/>
    <property type="match status" value="1"/>
</dbReference>
<evidence type="ECO:0000259" key="8">
    <source>
        <dbReference type="Pfam" id="PF01694"/>
    </source>
</evidence>
<protein>
    <submittedName>
        <fullName evidence="9">Rhomboid family protein</fullName>
    </submittedName>
</protein>
<dbReference type="AlphaFoldDB" id="A0A395GXG0"/>
<evidence type="ECO:0000256" key="2">
    <source>
        <dbReference type="ARBA" id="ARBA00009045"/>
    </source>
</evidence>
<comment type="subcellular location">
    <subcellularLocation>
        <location evidence="1">Membrane</location>
        <topology evidence="1">Multi-pass membrane protein</topology>
    </subcellularLocation>
</comment>
<dbReference type="InterPro" id="IPR035952">
    <property type="entry name" value="Rhomboid-like_sf"/>
</dbReference>
<dbReference type="SUPFAM" id="SSF144091">
    <property type="entry name" value="Rhomboid-like"/>
    <property type="match status" value="1"/>
</dbReference>
<keyword evidence="3 7" id="KW-0812">Transmembrane</keyword>
<feature type="transmembrane region" description="Helical" evidence="7">
    <location>
        <begin position="318"/>
        <end position="336"/>
    </location>
</feature>
<feature type="transmembrane region" description="Helical" evidence="7">
    <location>
        <begin position="460"/>
        <end position="481"/>
    </location>
</feature>
<dbReference type="GO" id="GO:0016020">
    <property type="term" value="C:membrane"/>
    <property type="evidence" value="ECO:0007669"/>
    <property type="project" value="UniProtKB-SubCell"/>
</dbReference>
<comment type="similarity">
    <text evidence="2">Belongs to the peptidase S54 family.</text>
</comment>
<dbReference type="Pfam" id="PF01694">
    <property type="entry name" value="Rhomboid"/>
    <property type="match status" value="1"/>
</dbReference>
<dbReference type="STRING" id="1448316.A0A395GXG0"/>
<evidence type="ECO:0000256" key="6">
    <source>
        <dbReference type="ARBA" id="ARBA00023136"/>
    </source>
</evidence>
<dbReference type="Gene3D" id="1.20.1540.10">
    <property type="entry name" value="Rhomboid-like"/>
    <property type="match status" value="1"/>
</dbReference>
<evidence type="ECO:0000313" key="10">
    <source>
        <dbReference type="Proteomes" id="UP000249402"/>
    </source>
</evidence>
<dbReference type="GO" id="GO:0004252">
    <property type="term" value="F:serine-type endopeptidase activity"/>
    <property type="evidence" value="ECO:0007669"/>
    <property type="project" value="InterPro"/>
</dbReference>
<dbReference type="RefSeq" id="XP_025574588.1">
    <property type="nucleotide sequence ID" value="XM_025719594.1"/>
</dbReference>
<dbReference type="GO" id="GO:0006465">
    <property type="term" value="P:signal peptide processing"/>
    <property type="evidence" value="ECO:0007669"/>
    <property type="project" value="TreeGrafter"/>
</dbReference>
<proteinExistence type="inferred from homology"/>
<keyword evidence="5 7" id="KW-1133">Transmembrane helix</keyword>
<evidence type="ECO:0000256" key="1">
    <source>
        <dbReference type="ARBA" id="ARBA00004141"/>
    </source>
</evidence>
<name>A0A395GXG0_9EURO</name>
<accession>A0A395GXG0</accession>
<feature type="domain" description="Peptidase S54 rhomboid" evidence="8">
    <location>
        <begin position="397"/>
        <end position="549"/>
    </location>
</feature>
<feature type="transmembrane region" description="Helical" evidence="7">
    <location>
        <begin position="502"/>
        <end position="521"/>
    </location>
</feature>
<evidence type="ECO:0000256" key="4">
    <source>
        <dbReference type="ARBA" id="ARBA00022801"/>
    </source>
</evidence>
<dbReference type="InterPro" id="IPR050925">
    <property type="entry name" value="Rhomboid_protease_S54"/>
</dbReference>
<keyword evidence="10" id="KW-1185">Reference proteome</keyword>
<dbReference type="Proteomes" id="UP000249402">
    <property type="component" value="Unassembled WGS sequence"/>
</dbReference>
<dbReference type="PANTHER" id="PTHR43731:SF14">
    <property type="entry name" value="PRESENILIN-ASSOCIATED RHOMBOID-LIKE PROTEIN, MITOCHONDRIAL"/>
    <property type="match status" value="1"/>
</dbReference>